<comment type="similarity">
    <text evidence="1">Belongs to the LysR transcriptional regulatory family.</text>
</comment>
<proteinExistence type="inferred from homology"/>
<dbReference type="Pfam" id="PF00126">
    <property type="entry name" value="HTH_1"/>
    <property type="match status" value="1"/>
</dbReference>
<dbReference type="InterPro" id="IPR036390">
    <property type="entry name" value="WH_DNA-bd_sf"/>
</dbReference>
<evidence type="ECO:0000313" key="6">
    <source>
        <dbReference type="EMBL" id="SEA90454.1"/>
    </source>
</evidence>
<evidence type="ECO:0000313" key="7">
    <source>
        <dbReference type="Proteomes" id="UP000198638"/>
    </source>
</evidence>
<evidence type="ECO:0000256" key="3">
    <source>
        <dbReference type="ARBA" id="ARBA00023125"/>
    </source>
</evidence>
<evidence type="ECO:0000256" key="2">
    <source>
        <dbReference type="ARBA" id="ARBA00023015"/>
    </source>
</evidence>
<accession>A0A1H4EZH9</accession>
<gene>
    <name evidence="6" type="ORF">SAMN05192564_10414</name>
</gene>
<dbReference type="PANTHER" id="PTHR30427">
    <property type="entry name" value="TRANSCRIPTIONAL ACTIVATOR PROTEIN LYSR"/>
    <property type="match status" value="1"/>
</dbReference>
<dbReference type="Pfam" id="PF03466">
    <property type="entry name" value="LysR_substrate"/>
    <property type="match status" value="1"/>
</dbReference>
<reference evidence="7" key="1">
    <citation type="submission" date="2016-10" db="EMBL/GenBank/DDBJ databases">
        <authorList>
            <person name="Varghese N."/>
            <person name="Submissions S."/>
        </authorList>
    </citation>
    <scope>NUCLEOTIDE SEQUENCE [LARGE SCALE GENOMIC DNA]</scope>
    <source>
        <strain evidence="7">LMG 24000</strain>
    </source>
</reference>
<dbReference type="Gene3D" id="1.10.10.10">
    <property type="entry name" value="Winged helix-like DNA-binding domain superfamily/Winged helix DNA-binding domain"/>
    <property type="match status" value="1"/>
</dbReference>
<dbReference type="InterPro" id="IPR036388">
    <property type="entry name" value="WH-like_DNA-bd_sf"/>
</dbReference>
<protein>
    <submittedName>
        <fullName evidence="6">DNA-binding transcriptional regulator, LysR family</fullName>
    </submittedName>
</protein>
<dbReference type="SUPFAM" id="SSF46785">
    <property type="entry name" value="Winged helix' DNA-binding domain"/>
    <property type="match status" value="1"/>
</dbReference>
<dbReference type="InterPro" id="IPR000847">
    <property type="entry name" value="LysR_HTH_N"/>
</dbReference>
<dbReference type="PRINTS" id="PR00039">
    <property type="entry name" value="HTHLYSR"/>
</dbReference>
<dbReference type="Proteomes" id="UP000198638">
    <property type="component" value="Unassembled WGS sequence"/>
</dbReference>
<dbReference type="STRING" id="83784.SAMN05192564_10414"/>
<dbReference type="GO" id="GO:0010628">
    <property type="term" value="P:positive regulation of gene expression"/>
    <property type="evidence" value="ECO:0007669"/>
    <property type="project" value="TreeGrafter"/>
</dbReference>
<dbReference type="GO" id="GO:0003700">
    <property type="term" value="F:DNA-binding transcription factor activity"/>
    <property type="evidence" value="ECO:0007669"/>
    <property type="project" value="InterPro"/>
</dbReference>
<dbReference type="PANTHER" id="PTHR30427:SF1">
    <property type="entry name" value="TRANSCRIPTIONAL ACTIVATOR PROTEIN LYSR"/>
    <property type="match status" value="1"/>
</dbReference>
<name>A0A1H4EZH9_9BURK</name>
<dbReference type="SUPFAM" id="SSF53850">
    <property type="entry name" value="Periplasmic binding protein-like II"/>
    <property type="match status" value="1"/>
</dbReference>
<dbReference type="PROSITE" id="PS50931">
    <property type="entry name" value="HTH_LYSR"/>
    <property type="match status" value="1"/>
</dbReference>
<keyword evidence="7" id="KW-1185">Reference proteome</keyword>
<evidence type="ECO:0000259" key="5">
    <source>
        <dbReference type="PROSITE" id="PS50931"/>
    </source>
</evidence>
<dbReference type="EMBL" id="FNRQ01000004">
    <property type="protein sequence ID" value="SEA90454.1"/>
    <property type="molecule type" value="Genomic_DNA"/>
</dbReference>
<keyword evidence="3 6" id="KW-0238">DNA-binding</keyword>
<dbReference type="AlphaFoldDB" id="A0A1H4EZH9"/>
<organism evidence="6 7">
    <name type="scientific">Paraburkholderia sartisoli</name>
    <dbReference type="NCBI Taxonomy" id="83784"/>
    <lineage>
        <taxon>Bacteria</taxon>
        <taxon>Pseudomonadati</taxon>
        <taxon>Pseudomonadota</taxon>
        <taxon>Betaproteobacteria</taxon>
        <taxon>Burkholderiales</taxon>
        <taxon>Burkholderiaceae</taxon>
        <taxon>Paraburkholderia</taxon>
    </lineage>
</organism>
<dbReference type="InterPro" id="IPR005119">
    <property type="entry name" value="LysR_subst-bd"/>
</dbReference>
<keyword evidence="2" id="KW-0805">Transcription regulation</keyword>
<dbReference type="Gene3D" id="3.40.190.290">
    <property type="match status" value="1"/>
</dbReference>
<evidence type="ECO:0000256" key="4">
    <source>
        <dbReference type="ARBA" id="ARBA00023163"/>
    </source>
</evidence>
<dbReference type="GO" id="GO:0043565">
    <property type="term" value="F:sequence-specific DNA binding"/>
    <property type="evidence" value="ECO:0007669"/>
    <property type="project" value="TreeGrafter"/>
</dbReference>
<keyword evidence="4" id="KW-0804">Transcription</keyword>
<sequence length="305" mass="33661">MPWPGSIMLKVRHLEIFRAVVKAGSVSAAARLLYVSQPAVTKTLRMLEEEIGLALFLRVKGRLVCTPEAEAILPEIERLFGSVQSIAETAREIQQGQRGSIRVSTVSMLATTIVARAVGEFRKTHPYIKFDVRALPTRHVVEYVNNNQADFGILDVAAPSGTLEVEEFCRAELRCVMLAQHPLASRKTITPRLLDNETLATFGEDTLTGWRLREAFRAQGRTFTSVFVSNSTPVLCALVREANAVALVDPFALMSHSFPDLVSRRFSPAVPVEPRFLFAPGRPRSVIVDQFVSQLKKTAGEMASG</sequence>
<evidence type="ECO:0000256" key="1">
    <source>
        <dbReference type="ARBA" id="ARBA00009437"/>
    </source>
</evidence>
<feature type="domain" description="HTH lysR-type" evidence="5">
    <location>
        <begin position="9"/>
        <end position="66"/>
    </location>
</feature>